<dbReference type="STRING" id="44742.AXF13_03035"/>
<evidence type="ECO:0000313" key="2">
    <source>
        <dbReference type="Proteomes" id="UP000069241"/>
    </source>
</evidence>
<evidence type="ECO:0000313" key="1">
    <source>
        <dbReference type="EMBL" id="AMD89169.1"/>
    </source>
</evidence>
<name>A0A0X8JI03_9BACT</name>
<gene>
    <name evidence="1" type="ORF">AXF13_03035</name>
</gene>
<reference evidence="2" key="1">
    <citation type="submission" date="2016-02" db="EMBL/GenBank/DDBJ databases">
        <authorList>
            <person name="Holder M.E."/>
            <person name="Ajami N.J."/>
            <person name="Petrosino J.F."/>
        </authorList>
    </citation>
    <scope>NUCLEOTIDE SEQUENCE [LARGE SCALE GENOMIC DNA]</scope>
    <source>
        <strain evidence="2">CCUG 45958</strain>
    </source>
</reference>
<organism evidence="1 2">
    <name type="scientific">Desulfovibrio fairfieldensis</name>
    <dbReference type="NCBI Taxonomy" id="44742"/>
    <lineage>
        <taxon>Bacteria</taxon>
        <taxon>Pseudomonadati</taxon>
        <taxon>Thermodesulfobacteriota</taxon>
        <taxon>Desulfovibrionia</taxon>
        <taxon>Desulfovibrionales</taxon>
        <taxon>Desulfovibrionaceae</taxon>
        <taxon>Desulfovibrio</taxon>
    </lineage>
</organism>
<proteinExistence type="predicted"/>
<keyword evidence="2" id="KW-1185">Reference proteome</keyword>
<sequence>MRTAEIWYSLQPLDEGAIAVGELVSRTDKDSNASTDEDSNELHKTPLIEITVAIRNTAEL</sequence>
<dbReference type="KEGG" id="dfi:AXF13_03035"/>
<dbReference type="AlphaFoldDB" id="A0A0X8JI03"/>
<dbReference type="Proteomes" id="UP000069241">
    <property type="component" value="Chromosome"/>
</dbReference>
<dbReference type="EMBL" id="CP014229">
    <property type="protein sequence ID" value="AMD89169.1"/>
    <property type="molecule type" value="Genomic_DNA"/>
</dbReference>
<protein>
    <submittedName>
        <fullName evidence="1">Uncharacterized protein</fullName>
    </submittedName>
</protein>
<accession>A0A0X8JI03</accession>